<sequence>MKRSQCWVRLLITSAAPQEGTGAQLVPRQVVGVHDVPTRGD</sequence>
<protein>
    <submittedName>
        <fullName evidence="1">Uncharacterized protein</fullName>
    </submittedName>
</protein>
<name>L7VVB2_9BACT</name>
<evidence type="ECO:0000313" key="1">
    <source>
        <dbReference type="EMBL" id="AGC70943.1"/>
    </source>
</evidence>
<organism evidence="1">
    <name type="scientific">uncultured bacterium A1Q1_fos_1050</name>
    <dbReference type="NCBI Taxonomy" id="1256538"/>
    <lineage>
        <taxon>Bacteria</taxon>
        <taxon>environmental samples</taxon>
    </lineage>
</organism>
<proteinExistence type="predicted"/>
<dbReference type="EMBL" id="JX649857">
    <property type="protein sequence ID" value="AGC70943.1"/>
    <property type="molecule type" value="Genomic_DNA"/>
</dbReference>
<accession>L7VVB2</accession>
<dbReference type="AlphaFoldDB" id="L7VVB2"/>
<reference evidence="1" key="1">
    <citation type="submission" date="2012-09" db="EMBL/GenBank/DDBJ databases">
        <title>Metagenomic Characterization of a Microbial Community in Wastewater Detects High Levels of Antibiotic Resistance.</title>
        <authorList>
            <person name="Abrams M."/>
            <person name="Caldwell A."/>
            <person name="Vandaei E."/>
            <person name="Lee W."/>
            <person name="Perrott J."/>
            <person name="Khan S.Y."/>
            <person name="Ta J."/>
            <person name="Romero D."/>
            <person name="Nguyen V."/>
            <person name="Pourmand N."/>
            <person name="Ouverney C.C."/>
        </authorList>
    </citation>
    <scope>NUCLEOTIDE SEQUENCE</scope>
</reference>